<name>A0ABW1A5J1_9ACTN</name>
<evidence type="ECO:0000259" key="1">
    <source>
        <dbReference type="Pfam" id="PF02441"/>
    </source>
</evidence>
<dbReference type="EMBL" id="JBHSON010000053">
    <property type="protein sequence ID" value="MFC5750401.1"/>
    <property type="molecule type" value="Genomic_DNA"/>
</dbReference>
<dbReference type="Pfam" id="PF02441">
    <property type="entry name" value="Flavoprotein"/>
    <property type="match status" value="1"/>
</dbReference>
<accession>A0ABW1A5J1</accession>
<comment type="caution">
    <text evidence="2">The sequence shown here is derived from an EMBL/GenBank/DDBJ whole genome shotgun (WGS) entry which is preliminary data.</text>
</comment>
<evidence type="ECO:0000313" key="3">
    <source>
        <dbReference type="Proteomes" id="UP001596074"/>
    </source>
</evidence>
<dbReference type="Proteomes" id="UP001596074">
    <property type="component" value="Unassembled WGS sequence"/>
</dbReference>
<evidence type="ECO:0000313" key="2">
    <source>
        <dbReference type="EMBL" id="MFC5750401.1"/>
    </source>
</evidence>
<dbReference type="InterPro" id="IPR036551">
    <property type="entry name" value="Flavin_trans-like"/>
</dbReference>
<dbReference type="SUPFAM" id="SSF52507">
    <property type="entry name" value="Homo-oligomeric flavin-containing Cys decarboxylases, HFCD"/>
    <property type="match status" value="1"/>
</dbReference>
<reference evidence="3" key="1">
    <citation type="journal article" date="2019" name="Int. J. Syst. Evol. Microbiol.">
        <title>The Global Catalogue of Microorganisms (GCM) 10K type strain sequencing project: providing services to taxonomists for standard genome sequencing and annotation.</title>
        <authorList>
            <consortium name="The Broad Institute Genomics Platform"/>
            <consortium name="The Broad Institute Genome Sequencing Center for Infectious Disease"/>
            <person name="Wu L."/>
            <person name="Ma J."/>
        </authorList>
    </citation>
    <scope>NUCLEOTIDE SEQUENCE [LARGE SCALE GENOMIC DNA]</scope>
    <source>
        <strain evidence="3">KCTC 42087</strain>
    </source>
</reference>
<organism evidence="2 3">
    <name type="scientific">Actinomadura rugatobispora</name>
    <dbReference type="NCBI Taxonomy" id="1994"/>
    <lineage>
        <taxon>Bacteria</taxon>
        <taxon>Bacillati</taxon>
        <taxon>Actinomycetota</taxon>
        <taxon>Actinomycetes</taxon>
        <taxon>Streptosporangiales</taxon>
        <taxon>Thermomonosporaceae</taxon>
        <taxon>Actinomadura</taxon>
    </lineage>
</organism>
<keyword evidence="3" id="KW-1185">Reference proteome</keyword>
<dbReference type="Gene3D" id="3.40.50.1950">
    <property type="entry name" value="Flavin prenyltransferase-like"/>
    <property type="match status" value="1"/>
</dbReference>
<sequence length="188" mass="19857">MTDTDQRPILYVIVCAAGPASQVDRLVTLAHGRGWEVCVVPTPAAEGFLDVPALVDLTGHPVRSRYRKPGEPGRLPKADAIIIAPATYNTINKWAHGNADNYPLGLLAELVPLGVPTVALPFVNSALAANPVLSRSIAELRALGVRVLFGPGEFEPHPPGTGGARLNSYPWGMALDAIDDIRSTGGKI</sequence>
<feature type="domain" description="Flavoprotein" evidence="1">
    <location>
        <begin position="11"/>
        <end position="103"/>
    </location>
</feature>
<dbReference type="InterPro" id="IPR003382">
    <property type="entry name" value="Flavoprotein"/>
</dbReference>
<gene>
    <name evidence="2" type="ORF">ACFPZN_32650</name>
</gene>
<proteinExistence type="predicted"/>
<dbReference type="RefSeq" id="WP_378286139.1">
    <property type="nucleotide sequence ID" value="NZ_JBHSON010000053.1"/>
</dbReference>
<protein>
    <submittedName>
        <fullName evidence="2">Flavoprotein</fullName>
    </submittedName>
</protein>